<protein>
    <recommendedName>
        <fullName evidence="8">ComEC/Rec2-related protein domain-containing protein</fullName>
    </recommendedName>
</protein>
<dbReference type="PANTHER" id="PTHR30619">
    <property type="entry name" value="DNA INTERNALIZATION/COMPETENCE PROTEIN COMEC/REC2"/>
    <property type="match status" value="1"/>
</dbReference>
<comment type="subcellular location">
    <subcellularLocation>
        <location evidence="1">Cell membrane</location>
        <topology evidence="1">Multi-pass membrane protein</topology>
    </subcellularLocation>
</comment>
<organism evidence="9 10">
    <name type="scientific">Bifidobacterium choerinum</name>
    <dbReference type="NCBI Taxonomy" id="35760"/>
    <lineage>
        <taxon>Bacteria</taxon>
        <taxon>Bacillati</taxon>
        <taxon>Actinomycetota</taxon>
        <taxon>Actinomycetes</taxon>
        <taxon>Bifidobacteriales</taxon>
        <taxon>Bifidobacteriaceae</taxon>
        <taxon>Bifidobacterium</taxon>
    </lineage>
</organism>
<dbReference type="Proteomes" id="UP000229907">
    <property type="component" value="Chromosome"/>
</dbReference>
<feature type="compositionally biased region" description="Basic residues" evidence="6">
    <location>
        <begin position="593"/>
        <end position="603"/>
    </location>
</feature>
<feature type="region of interest" description="Disordered" evidence="6">
    <location>
        <begin position="593"/>
        <end position="625"/>
    </location>
</feature>
<feature type="transmembrane region" description="Helical" evidence="7">
    <location>
        <begin position="100"/>
        <end position="124"/>
    </location>
</feature>
<evidence type="ECO:0000256" key="4">
    <source>
        <dbReference type="ARBA" id="ARBA00022989"/>
    </source>
</evidence>
<feature type="transmembrane region" description="Helical" evidence="7">
    <location>
        <begin position="36"/>
        <end position="54"/>
    </location>
</feature>
<evidence type="ECO:0000256" key="2">
    <source>
        <dbReference type="ARBA" id="ARBA00022475"/>
    </source>
</evidence>
<evidence type="ECO:0000313" key="9">
    <source>
        <dbReference type="EMBL" id="ATU20566.1"/>
    </source>
</evidence>
<dbReference type="GO" id="GO:0005886">
    <property type="term" value="C:plasma membrane"/>
    <property type="evidence" value="ECO:0007669"/>
    <property type="project" value="UniProtKB-SubCell"/>
</dbReference>
<dbReference type="AlphaFoldDB" id="A0A2D3D6S5"/>
<feature type="transmembrane region" description="Helical" evidence="7">
    <location>
        <begin position="66"/>
        <end position="88"/>
    </location>
</feature>
<dbReference type="InterPro" id="IPR004477">
    <property type="entry name" value="ComEC_N"/>
</dbReference>
<evidence type="ECO:0000256" key="7">
    <source>
        <dbReference type="SAM" id="Phobius"/>
    </source>
</evidence>
<keyword evidence="2" id="KW-1003">Cell membrane</keyword>
<accession>A0A2D3D6S5</accession>
<keyword evidence="4 7" id="KW-1133">Transmembrane helix</keyword>
<evidence type="ECO:0000256" key="3">
    <source>
        <dbReference type="ARBA" id="ARBA00022692"/>
    </source>
</evidence>
<feature type="domain" description="ComEC/Rec2-related protein" evidence="8">
    <location>
        <begin position="293"/>
        <end position="543"/>
    </location>
</feature>
<evidence type="ECO:0000256" key="1">
    <source>
        <dbReference type="ARBA" id="ARBA00004651"/>
    </source>
</evidence>
<evidence type="ECO:0000256" key="6">
    <source>
        <dbReference type="SAM" id="MobiDB-lite"/>
    </source>
</evidence>
<gene>
    <name evidence="9" type="ORF">BcFMB_06150</name>
</gene>
<feature type="transmembrane region" description="Helical" evidence="7">
    <location>
        <begin position="455"/>
        <end position="481"/>
    </location>
</feature>
<evidence type="ECO:0000256" key="5">
    <source>
        <dbReference type="ARBA" id="ARBA00023136"/>
    </source>
</evidence>
<dbReference type="EMBL" id="CP018044">
    <property type="protein sequence ID" value="ATU20566.1"/>
    <property type="molecule type" value="Genomic_DNA"/>
</dbReference>
<name>A0A2D3D6S5_9BIFI</name>
<feature type="transmembrane region" description="Helical" evidence="7">
    <location>
        <begin position="530"/>
        <end position="551"/>
    </location>
</feature>
<reference evidence="9 10" key="1">
    <citation type="submission" date="2016-11" db="EMBL/GenBank/DDBJ databases">
        <title>complete genome sequence of Bifidobacterium choerinum strain FMB-1.</title>
        <authorList>
            <person name="Park C.-S."/>
            <person name="Jung D.-H."/>
            <person name="Choi D.-S."/>
        </authorList>
    </citation>
    <scope>NUCLEOTIDE SEQUENCE [LARGE SCALE GENOMIC DNA]</scope>
    <source>
        <strain evidence="9 10">FMB-1</strain>
    </source>
</reference>
<dbReference type="NCBIfam" id="TIGR00360">
    <property type="entry name" value="ComEC_N-term"/>
    <property type="match status" value="1"/>
</dbReference>
<evidence type="ECO:0000259" key="8">
    <source>
        <dbReference type="Pfam" id="PF03772"/>
    </source>
</evidence>
<keyword evidence="3 7" id="KW-0812">Transmembrane</keyword>
<keyword evidence="5 7" id="KW-0472">Membrane</keyword>
<dbReference type="KEGG" id="bcho:BcFMB_06150"/>
<feature type="transmembrane region" description="Helical" evidence="7">
    <location>
        <begin position="302"/>
        <end position="325"/>
    </location>
</feature>
<evidence type="ECO:0000313" key="10">
    <source>
        <dbReference type="Proteomes" id="UP000229907"/>
    </source>
</evidence>
<feature type="transmembrane region" description="Helical" evidence="7">
    <location>
        <begin position="401"/>
        <end position="422"/>
    </location>
</feature>
<sequence length="625" mass="65790">MAGTARRRPAGGGHVGLRGLPARWIDGESGHRDLRMLPVALCLWAAALAARAALPPDGAPGLRGFAAATCVAACTVMLAALHGVSAWLRHVRAGRARPALRCASCLLMCAAAALTGALSTVVALTHEAADPAMRLSHDGPSRATVDFRARAPALRSSSRAAACTVRASTRAVQAAGVRTPSAVDVQALLPEALCMRIVQGGEYRMAGTLARAPWDARTLQLTVARRDTGSALALRPPAPWRRAVHAMQRRFFDVVEGLSDQGRVLVPGLTLGVLGQDALGEGEPVDEVYARRLEEGSRRAGIIHLMAVSGGHYALLVAAATALCSWALMPRWAVACARAAAVAALTAVLVPSESITRAVVMHLFALGYVLLGRRSQTAPLLLWTAIVSIVARPARAADLGFALSCAAVLGIALASGPLAAALRRWLPRTMADALATTLGAQLLTSPLQLLMQPRIALWAVPANLLVAPWMDAATVCGLVAYTVSWCMPRVGFAFAWCASLGTKSVEIAADVFGAEDGSATLAWPSDTVGALRMAAAEILVLLIAVLLRAMARLRDGMPRRRAFASPAPIVRSRLWWRRTAAMLVRLRWRPRTARATGRRRPHGRVGAGSRPPRHRASGGGEGSGP</sequence>
<proteinExistence type="predicted"/>
<dbReference type="PANTHER" id="PTHR30619:SF7">
    <property type="entry name" value="BETA-LACTAMASE DOMAIN PROTEIN"/>
    <property type="match status" value="1"/>
</dbReference>
<dbReference type="InterPro" id="IPR052159">
    <property type="entry name" value="Competence_DNA_uptake"/>
</dbReference>
<dbReference type="Pfam" id="PF03772">
    <property type="entry name" value="Competence"/>
    <property type="match status" value="1"/>
</dbReference>